<sequence length="307" mass="35838">MGRSKPRPIMVLIVGLTGAGKTTFTRLASGRKDLKVGDGIDPCTQDPVAVRFDLDGRPVVLIDTPGFDDISRTDVEILEDIAKWLVKQGFSKRQPLDGMILLYPILFDFDSSLEKRRTRILQKILGKNAYRRVVVATTMWGSLINEKEVEQDIDMRWKQQGGVWDEFRQGNALLTKHFNTEASAQRILRAVIKASDEAERAKVLIQEELGRKNIRFAETSLGEELECFLQQDITVIHNLLLNHRDERPPEEYRTSNKLKERKEWYRWDAERQELTKNLELRQKQLKRLNSFFFLKFKLLRFWSKLFS</sequence>
<dbReference type="InterPro" id="IPR006073">
    <property type="entry name" value="GTP-bd"/>
</dbReference>
<dbReference type="Pfam" id="PF01926">
    <property type="entry name" value="MMR_HSR1"/>
    <property type="match status" value="1"/>
</dbReference>
<name>A0AAN6YCL7_9PEZI</name>
<evidence type="ECO:0000313" key="3">
    <source>
        <dbReference type="Proteomes" id="UP001301769"/>
    </source>
</evidence>
<accession>A0AAN6YCL7</accession>
<feature type="domain" description="G" evidence="1">
    <location>
        <begin position="11"/>
        <end position="110"/>
    </location>
</feature>
<dbReference type="CDD" id="cd00882">
    <property type="entry name" value="Ras_like_GTPase"/>
    <property type="match status" value="1"/>
</dbReference>
<dbReference type="AlphaFoldDB" id="A0AAN6YCL7"/>
<dbReference type="InterPro" id="IPR027417">
    <property type="entry name" value="P-loop_NTPase"/>
</dbReference>
<dbReference type="GO" id="GO:0005525">
    <property type="term" value="F:GTP binding"/>
    <property type="evidence" value="ECO:0007669"/>
    <property type="project" value="InterPro"/>
</dbReference>
<dbReference type="Gene3D" id="3.40.50.300">
    <property type="entry name" value="P-loop containing nucleotide triphosphate hydrolases"/>
    <property type="match status" value="1"/>
</dbReference>
<protein>
    <submittedName>
        <fullName evidence="2">GTP-binding protein A</fullName>
    </submittedName>
</protein>
<comment type="caution">
    <text evidence="2">The sequence shown here is derived from an EMBL/GenBank/DDBJ whole genome shotgun (WGS) entry which is preliminary data.</text>
</comment>
<proteinExistence type="predicted"/>
<evidence type="ECO:0000313" key="2">
    <source>
        <dbReference type="EMBL" id="KAK4216874.1"/>
    </source>
</evidence>
<gene>
    <name evidence="2" type="ORF">QBC37DRAFT_384980</name>
</gene>
<reference evidence="2" key="1">
    <citation type="journal article" date="2023" name="Mol. Phylogenet. Evol.">
        <title>Genome-scale phylogeny and comparative genomics of the fungal order Sordariales.</title>
        <authorList>
            <person name="Hensen N."/>
            <person name="Bonometti L."/>
            <person name="Westerberg I."/>
            <person name="Brannstrom I.O."/>
            <person name="Guillou S."/>
            <person name="Cros-Aarteil S."/>
            <person name="Calhoun S."/>
            <person name="Haridas S."/>
            <person name="Kuo A."/>
            <person name="Mondo S."/>
            <person name="Pangilinan J."/>
            <person name="Riley R."/>
            <person name="LaButti K."/>
            <person name="Andreopoulos B."/>
            <person name="Lipzen A."/>
            <person name="Chen C."/>
            <person name="Yan M."/>
            <person name="Daum C."/>
            <person name="Ng V."/>
            <person name="Clum A."/>
            <person name="Steindorff A."/>
            <person name="Ohm R.A."/>
            <person name="Martin F."/>
            <person name="Silar P."/>
            <person name="Natvig D.O."/>
            <person name="Lalanne C."/>
            <person name="Gautier V."/>
            <person name="Ament-Velasquez S.L."/>
            <person name="Kruys A."/>
            <person name="Hutchinson M.I."/>
            <person name="Powell A.J."/>
            <person name="Barry K."/>
            <person name="Miller A.N."/>
            <person name="Grigoriev I.V."/>
            <person name="Debuchy R."/>
            <person name="Gladieux P."/>
            <person name="Hiltunen Thoren M."/>
            <person name="Johannesson H."/>
        </authorList>
    </citation>
    <scope>NUCLEOTIDE SEQUENCE</scope>
    <source>
        <strain evidence="2">PSN293</strain>
    </source>
</reference>
<dbReference type="EMBL" id="MU858064">
    <property type="protein sequence ID" value="KAK4216874.1"/>
    <property type="molecule type" value="Genomic_DNA"/>
</dbReference>
<organism evidence="2 3">
    <name type="scientific">Rhypophila decipiens</name>
    <dbReference type="NCBI Taxonomy" id="261697"/>
    <lineage>
        <taxon>Eukaryota</taxon>
        <taxon>Fungi</taxon>
        <taxon>Dikarya</taxon>
        <taxon>Ascomycota</taxon>
        <taxon>Pezizomycotina</taxon>
        <taxon>Sordariomycetes</taxon>
        <taxon>Sordariomycetidae</taxon>
        <taxon>Sordariales</taxon>
        <taxon>Naviculisporaceae</taxon>
        <taxon>Rhypophila</taxon>
    </lineage>
</organism>
<dbReference type="Proteomes" id="UP001301769">
    <property type="component" value="Unassembled WGS sequence"/>
</dbReference>
<dbReference type="SUPFAM" id="SSF52540">
    <property type="entry name" value="P-loop containing nucleoside triphosphate hydrolases"/>
    <property type="match status" value="1"/>
</dbReference>
<evidence type="ECO:0000259" key="1">
    <source>
        <dbReference type="Pfam" id="PF01926"/>
    </source>
</evidence>
<reference evidence="2" key="2">
    <citation type="submission" date="2023-05" db="EMBL/GenBank/DDBJ databases">
        <authorList>
            <consortium name="Lawrence Berkeley National Laboratory"/>
            <person name="Steindorff A."/>
            <person name="Hensen N."/>
            <person name="Bonometti L."/>
            <person name="Westerberg I."/>
            <person name="Brannstrom I.O."/>
            <person name="Guillou S."/>
            <person name="Cros-Aarteil S."/>
            <person name="Calhoun S."/>
            <person name="Haridas S."/>
            <person name="Kuo A."/>
            <person name="Mondo S."/>
            <person name="Pangilinan J."/>
            <person name="Riley R."/>
            <person name="Labutti K."/>
            <person name="Andreopoulos B."/>
            <person name="Lipzen A."/>
            <person name="Chen C."/>
            <person name="Yanf M."/>
            <person name="Daum C."/>
            <person name="Ng V."/>
            <person name="Clum A."/>
            <person name="Ohm R."/>
            <person name="Martin F."/>
            <person name="Silar P."/>
            <person name="Natvig D."/>
            <person name="Lalanne C."/>
            <person name="Gautier V."/>
            <person name="Ament-Velasquez S.L."/>
            <person name="Kruys A."/>
            <person name="Hutchinson M.I."/>
            <person name="Powell A.J."/>
            <person name="Barry K."/>
            <person name="Miller A.N."/>
            <person name="Grigoriev I.V."/>
            <person name="Debuchy R."/>
            <person name="Gladieux P."/>
            <person name="Thoren M.H."/>
            <person name="Johannesson H."/>
        </authorList>
    </citation>
    <scope>NUCLEOTIDE SEQUENCE</scope>
    <source>
        <strain evidence="2">PSN293</strain>
    </source>
</reference>
<keyword evidence="3" id="KW-1185">Reference proteome</keyword>